<comment type="caution">
    <text evidence="2">The sequence shown here is derived from an EMBL/GenBank/DDBJ whole genome shotgun (WGS) entry which is preliminary data.</text>
</comment>
<accession>A0AAP2DLB3</accession>
<reference evidence="2 3" key="1">
    <citation type="submission" date="2021-05" db="EMBL/GenBank/DDBJ databases">
        <title>A Polyphasic approach of four new species of the genus Ohtaekwangia: Ohtaekwangia histidinii sp. nov., Ohtaekwangia cretensis sp. nov., Ohtaekwangia indiensis sp. nov., Ohtaekwangia reichenbachii sp. nov. from diverse environment.</title>
        <authorList>
            <person name="Octaviana S."/>
        </authorList>
    </citation>
    <scope>NUCLEOTIDE SEQUENCE [LARGE SCALE GENOMIC DNA]</scope>
    <source>
        <strain evidence="2 3">PWU4</strain>
    </source>
</reference>
<proteinExistence type="predicted"/>
<dbReference type="PROSITE" id="PS51186">
    <property type="entry name" value="GNAT"/>
    <property type="match status" value="2"/>
</dbReference>
<dbReference type="InterPro" id="IPR039968">
    <property type="entry name" value="BcerS-like"/>
</dbReference>
<dbReference type="Gene3D" id="3.40.630.30">
    <property type="match status" value="1"/>
</dbReference>
<protein>
    <recommendedName>
        <fullName evidence="1">N-acetyltransferase domain-containing protein</fullName>
    </recommendedName>
</protein>
<feature type="domain" description="N-acetyltransferase" evidence="1">
    <location>
        <begin position="199"/>
        <end position="373"/>
    </location>
</feature>
<evidence type="ECO:0000313" key="3">
    <source>
        <dbReference type="Proteomes" id="UP001319200"/>
    </source>
</evidence>
<evidence type="ECO:0000259" key="1">
    <source>
        <dbReference type="PROSITE" id="PS51186"/>
    </source>
</evidence>
<dbReference type="PANTHER" id="PTHR41368:SF1">
    <property type="entry name" value="PROTEIN YGHO"/>
    <property type="match status" value="1"/>
</dbReference>
<dbReference type="SUPFAM" id="SSF55729">
    <property type="entry name" value="Acyl-CoA N-acyltransferases (Nat)"/>
    <property type="match status" value="1"/>
</dbReference>
<keyword evidence="3" id="KW-1185">Reference proteome</keyword>
<sequence>MKQVVAVTSKAQLEAFIDFPHDLYENDPCYVPELFIAQRDLLTPGKHPFHDHSPVQLFLAYDNGKVAGRIAAIFNKNHNAFNNTTDGFFGFFDCVNDKEISSMLFSKAEQWLKEQGATSIVGPANFSTNETCGLLVKGFDTPPFAMMPYNKAYYESLIGNVGLHKKVDLIAYRFGEDGYDDKSVRLKEAIVNRLKTKGIVIRPVVKKNFQAEVDKIREVYNSAWDRNLGFVPMTHKEFDYLAKDLKMILDTDFCLVAEKDGKLVGFALAIPDINQILINIRRGRLLPFGLFKLLFGMKKINGIRVIALGVVEGYRKLGIEACLYASIIEAYRKKKYKHCEASWILEHNELMNKALEHVKGVPHKRYRIFEKAI</sequence>
<evidence type="ECO:0000313" key="2">
    <source>
        <dbReference type="EMBL" id="MBT1698430.1"/>
    </source>
</evidence>
<dbReference type="PANTHER" id="PTHR41368">
    <property type="entry name" value="PROTEIN YGHO"/>
    <property type="match status" value="1"/>
</dbReference>
<dbReference type="InterPro" id="IPR000182">
    <property type="entry name" value="GNAT_dom"/>
</dbReference>
<dbReference type="EMBL" id="JAHESF010000015">
    <property type="protein sequence ID" value="MBT1698430.1"/>
    <property type="molecule type" value="Genomic_DNA"/>
</dbReference>
<gene>
    <name evidence="2" type="ORF">KK083_16185</name>
</gene>
<name>A0AAP2DLB3_9BACT</name>
<dbReference type="RefSeq" id="WP_254164581.1">
    <property type="nucleotide sequence ID" value="NZ_JAHESF010000015.1"/>
</dbReference>
<organism evidence="2 3">
    <name type="scientific">Chryseosolibacter histidini</name>
    <dbReference type="NCBI Taxonomy" id="2782349"/>
    <lineage>
        <taxon>Bacteria</taxon>
        <taxon>Pseudomonadati</taxon>
        <taxon>Bacteroidota</taxon>
        <taxon>Cytophagia</taxon>
        <taxon>Cytophagales</taxon>
        <taxon>Chryseotaleaceae</taxon>
        <taxon>Chryseosolibacter</taxon>
    </lineage>
</organism>
<feature type="domain" description="N-acetyltransferase" evidence="1">
    <location>
        <begin position="1"/>
        <end position="160"/>
    </location>
</feature>
<dbReference type="AlphaFoldDB" id="A0AAP2DLB3"/>
<dbReference type="Proteomes" id="UP001319200">
    <property type="component" value="Unassembled WGS sequence"/>
</dbReference>
<dbReference type="GO" id="GO:0016747">
    <property type="term" value="F:acyltransferase activity, transferring groups other than amino-acyl groups"/>
    <property type="evidence" value="ECO:0007669"/>
    <property type="project" value="InterPro"/>
</dbReference>
<dbReference type="InterPro" id="IPR016181">
    <property type="entry name" value="Acyl_CoA_acyltransferase"/>
</dbReference>